<dbReference type="NCBIfam" id="TIGR00277">
    <property type="entry name" value="HDIG"/>
    <property type="match status" value="1"/>
</dbReference>
<dbReference type="InterPro" id="IPR006674">
    <property type="entry name" value="HD_domain"/>
</dbReference>
<dbReference type="EMBL" id="FRAG01000041">
    <property type="protein sequence ID" value="SHK27140.1"/>
    <property type="molecule type" value="Genomic_DNA"/>
</dbReference>
<feature type="domain" description="HD" evidence="1">
    <location>
        <begin position="22"/>
        <end position="108"/>
    </location>
</feature>
<gene>
    <name evidence="2" type="ORF">SAMN02745912_02836</name>
</gene>
<dbReference type="PANTHER" id="PTHR38659">
    <property type="entry name" value="METAL-DEPENDENT PHOSPHOHYDROLASE"/>
    <property type="match status" value="1"/>
</dbReference>
<evidence type="ECO:0000259" key="1">
    <source>
        <dbReference type="Pfam" id="PF01966"/>
    </source>
</evidence>
<dbReference type="InterPro" id="IPR006675">
    <property type="entry name" value="HDIG_dom"/>
</dbReference>
<keyword evidence="3" id="KW-1185">Reference proteome</keyword>
<name>A0A1M6R413_PARC5</name>
<reference evidence="2 3" key="1">
    <citation type="submission" date="2016-11" db="EMBL/GenBank/DDBJ databases">
        <authorList>
            <person name="Jaros S."/>
            <person name="Januszkiewicz K."/>
            <person name="Wedrychowicz H."/>
        </authorList>
    </citation>
    <scope>NUCLEOTIDE SEQUENCE [LARGE SCALE GENOMIC DNA]</scope>
    <source>
        <strain evidence="2 3">DSM 15212</strain>
    </source>
</reference>
<proteinExistence type="predicted"/>
<accession>A0A1M6R413</accession>
<sequence length="189" mass="21415">MEMNRENAFNLLNEYVDSDSLLKHCLAVEASMIGYAKKFGQDVETWASCGLLHDIDFEKYPDEHPLRGAEILKDKGYPEDFIMAVKGHADYTNTPRETQMAKTLYAVDELSSFVIACALVRPNKFEGLKVKSVKKKLKDKAFAKAVDREQIKRSAEELGVDLTEHIQTVIDSLIQREDELSQIGMSLIK</sequence>
<dbReference type="PANTHER" id="PTHR38659:SF1">
    <property type="entry name" value="METAL DEPENDENT PHOSPHOHYDROLASE"/>
    <property type="match status" value="1"/>
</dbReference>
<protein>
    <submittedName>
        <fullName evidence="2">HDIG domain-containing protein</fullName>
    </submittedName>
</protein>
<dbReference type="RefSeq" id="WP_073151377.1">
    <property type="nucleotide sequence ID" value="NZ_FRAG01000041.1"/>
</dbReference>
<dbReference type="STRING" id="1121301.SAMN02745912_02836"/>
<dbReference type="AlphaFoldDB" id="A0A1M6R413"/>
<dbReference type="Gene3D" id="1.10.3210.10">
    <property type="entry name" value="Hypothetical protein af1432"/>
    <property type="match status" value="1"/>
</dbReference>
<dbReference type="SUPFAM" id="SSF109604">
    <property type="entry name" value="HD-domain/PDEase-like"/>
    <property type="match status" value="1"/>
</dbReference>
<dbReference type="Proteomes" id="UP000184465">
    <property type="component" value="Unassembled WGS sequence"/>
</dbReference>
<evidence type="ECO:0000313" key="3">
    <source>
        <dbReference type="Proteomes" id="UP000184465"/>
    </source>
</evidence>
<evidence type="ECO:0000313" key="2">
    <source>
        <dbReference type="EMBL" id="SHK27140.1"/>
    </source>
</evidence>
<organism evidence="2 3">
    <name type="scientific">Paramaledivibacter caminithermalis (strain DSM 15212 / CIP 107654 / DViRD3)</name>
    <name type="common">Clostridium caminithermale</name>
    <dbReference type="NCBI Taxonomy" id="1121301"/>
    <lineage>
        <taxon>Bacteria</taxon>
        <taxon>Bacillati</taxon>
        <taxon>Bacillota</taxon>
        <taxon>Clostridia</taxon>
        <taxon>Peptostreptococcales</taxon>
        <taxon>Caminicellaceae</taxon>
        <taxon>Paramaledivibacter</taxon>
    </lineage>
</organism>
<dbReference type="Pfam" id="PF01966">
    <property type="entry name" value="HD"/>
    <property type="match status" value="1"/>
</dbReference>